<dbReference type="Pfam" id="PF04738">
    <property type="entry name" value="Lant_dehydr_N"/>
    <property type="match status" value="1"/>
</dbReference>
<evidence type="ECO:0000313" key="2">
    <source>
        <dbReference type="EMBL" id="MBB4761651.1"/>
    </source>
</evidence>
<reference evidence="2 3" key="1">
    <citation type="submission" date="2020-08" db="EMBL/GenBank/DDBJ databases">
        <title>Sequencing the genomes of 1000 actinobacteria strains.</title>
        <authorList>
            <person name="Klenk H.-P."/>
        </authorList>
    </citation>
    <scope>NUCLEOTIDE SEQUENCE [LARGE SCALE GENOMIC DNA]</scope>
    <source>
        <strain evidence="2 3">DSM 43149</strain>
    </source>
</reference>
<dbReference type="EMBL" id="JACHNH010000001">
    <property type="protein sequence ID" value="MBB4761651.1"/>
    <property type="molecule type" value="Genomic_DNA"/>
</dbReference>
<dbReference type="InterPro" id="IPR006827">
    <property type="entry name" value="Lant_deHydtase_N"/>
</dbReference>
<name>A0A7W7HVX0_9ACTN</name>
<sequence length="753" mass="83587">MAGIGDARRWRWWDQFALRGPGFPADGVLRLVPQELVAAADGLGPEPSAAQWAEFHEAYDAAAVKNALRLQEIAGTPEFQAAVGWQNRAVLGRAVRPFLRWAPESGRTSQARQREELITHYWQRFCVKNDTIGFFGPVGWGRRDPAVTGLAVTPGDGLVAATNVYFASWAVDALARGLGADPALAGWVAPRRVPFVHLTATGAALPGRPAQELTPELLRVLRLCDGIRPANAIGAELGADVSAELAELVRRRLVLWRLDLPADAYPERHLRSWLEGVGDPAARRLGLDRLDVLERGRDRVRAAAGPHALSAALEALEADFVTLTETAAAREKGASTAPGRGLVYADCRRAATVRLGDDVLAALEPFDALLTSATWLTSALAAKVRRRVREVFDELGPVDLAAFWFACMPILHRDAPADAAELQREFWARWERVLDLPEGARRVRLSLADIAGRVRDTFPAPGGGWPTARYLSPDVMIAAAGEDAVRRGEFELVLGELHIAINTLGASLYLNQHPRPDDMLDLTGRDHPRPRLMPLIPKENRSRLSTRIRYSLVRPEDYYVALTESTADPRRPRTVNSADVVVRARGDELLAVLPDGAEFDVIDVFSHVLTTLVMDRWRILPEHDHTPRVTVDRLVISRETWRFPAAELSFADEKTEARRYLRARQFRAARELPRYVFVVSPTEPRPLFVDFDSPPSVNLFAKAVRRLVRKDPAARLTVSEMLPTPEQTWLVDDRGNRYTSELRFVAFDTAGLD</sequence>
<organism evidence="2 3">
    <name type="scientific">Actinoplanes digitatis</name>
    <dbReference type="NCBI Taxonomy" id="1868"/>
    <lineage>
        <taxon>Bacteria</taxon>
        <taxon>Bacillati</taxon>
        <taxon>Actinomycetota</taxon>
        <taxon>Actinomycetes</taxon>
        <taxon>Micromonosporales</taxon>
        <taxon>Micromonosporaceae</taxon>
        <taxon>Actinoplanes</taxon>
    </lineage>
</organism>
<proteinExistence type="predicted"/>
<accession>A0A7W7HVX0</accession>
<feature type="domain" description="Lantibiotic dehydratase N-terminal" evidence="1">
    <location>
        <begin position="77"/>
        <end position="699"/>
    </location>
</feature>
<dbReference type="Proteomes" id="UP000578112">
    <property type="component" value="Unassembled WGS sequence"/>
</dbReference>
<evidence type="ECO:0000259" key="1">
    <source>
        <dbReference type="Pfam" id="PF04738"/>
    </source>
</evidence>
<gene>
    <name evidence="2" type="ORF">BJ971_002207</name>
</gene>
<comment type="caution">
    <text evidence="2">The sequence shown here is derived from an EMBL/GenBank/DDBJ whole genome shotgun (WGS) entry which is preliminary data.</text>
</comment>
<evidence type="ECO:0000313" key="3">
    <source>
        <dbReference type="Proteomes" id="UP000578112"/>
    </source>
</evidence>
<dbReference type="AlphaFoldDB" id="A0A7W7HVX0"/>
<keyword evidence="3" id="KW-1185">Reference proteome</keyword>
<protein>
    <recommendedName>
        <fullName evidence="1">Lantibiotic dehydratase N-terminal domain-containing protein</fullName>
    </recommendedName>
</protein>
<dbReference type="RefSeq" id="WP_184992181.1">
    <property type="nucleotide sequence ID" value="NZ_BOMK01000001.1"/>
</dbReference>